<protein>
    <submittedName>
        <fullName evidence="2">Uncharacterized protein</fullName>
    </submittedName>
</protein>
<gene>
    <name evidence="2" type="ORF">IOD40_01670</name>
</gene>
<proteinExistence type="predicted"/>
<accession>A0ABS0SA84</accession>
<evidence type="ECO:0000313" key="3">
    <source>
        <dbReference type="Proteomes" id="UP000601789"/>
    </source>
</evidence>
<evidence type="ECO:0000256" key="1">
    <source>
        <dbReference type="SAM" id="SignalP"/>
    </source>
</evidence>
<dbReference type="Proteomes" id="UP000601789">
    <property type="component" value="Unassembled WGS sequence"/>
</dbReference>
<keyword evidence="1" id="KW-0732">Signal</keyword>
<dbReference type="EMBL" id="JADGMQ010000001">
    <property type="protein sequence ID" value="MBI1619373.1"/>
    <property type="molecule type" value="Genomic_DNA"/>
</dbReference>
<comment type="caution">
    <text evidence="2">The sequence shown here is derived from an EMBL/GenBank/DDBJ whole genome shotgun (WGS) entry which is preliminary data.</text>
</comment>
<evidence type="ECO:0000313" key="2">
    <source>
        <dbReference type="EMBL" id="MBI1619373.1"/>
    </source>
</evidence>
<name>A0ABS0SA84_9HYPH</name>
<keyword evidence="3" id="KW-1185">Reference proteome</keyword>
<feature type="chain" id="PRO_5046542479" evidence="1">
    <location>
        <begin position="28"/>
        <end position="182"/>
    </location>
</feature>
<organism evidence="2 3">
    <name type="scientific">Aquamicrobium zhengzhouense</name>
    <dbReference type="NCBI Taxonomy" id="2781738"/>
    <lineage>
        <taxon>Bacteria</taxon>
        <taxon>Pseudomonadati</taxon>
        <taxon>Pseudomonadota</taxon>
        <taxon>Alphaproteobacteria</taxon>
        <taxon>Hyphomicrobiales</taxon>
        <taxon>Phyllobacteriaceae</taxon>
        <taxon>Aquamicrobium</taxon>
    </lineage>
</organism>
<feature type="signal peptide" evidence="1">
    <location>
        <begin position="1"/>
        <end position="27"/>
    </location>
</feature>
<sequence>MVRMALSALLPVATAAAILSSPSEAHASEPDRKFFNKVEGAWSGPGEIVAGKYKGTRFTCNFTGITDKQKVGVSLDGGCRVGLFTQKMSAIVEHAGRKGYRGTFMDGAVGEGLDVVGGSVKGHKVTLNLTRNQLNGAMLASLPDDDTLHVTVSVRVDQQMVPVIGMNLKRVSASSIGAIAGK</sequence>
<reference evidence="2 3" key="1">
    <citation type="submission" date="2020-10" db="EMBL/GenBank/DDBJ databases">
        <title>Aquamicrobium zhengzhouensis sp. nov., a exopolysaccharide producing bacterium isolated from farmland soil.</title>
        <authorList>
            <person name="Wang X."/>
        </authorList>
    </citation>
    <scope>NUCLEOTIDE SEQUENCE [LARGE SCALE GENOMIC DNA]</scope>
    <source>
        <strain evidence="3">cd-1</strain>
    </source>
</reference>